<feature type="domain" description="Cation efflux protein cytoplasmic" evidence="9">
    <location>
        <begin position="221"/>
        <end position="293"/>
    </location>
</feature>
<dbReference type="InterPro" id="IPR002524">
    <property type="entry name" value="Cation_efflux"/>
</dbReference>
<feature type="transmembrane region" description="Helical" evidence="7">
    <location>
        <begin position="119"/>
        <end position="141"/>
    </location>
</feature>
<comment type="caution">
    <text evidence="10">The sequence shown here is derived from an EMBL/GenBank/DDBJ whole genome shotgun (WGS) entry which is preliminary data.</text>
</comment>
<dbReference type="PANTHER" id="PTHR43840">
    <property type="entry name" value="MITOCHONDRIAL METAL TRANSPORTER 1-RELATED"/>
    <property type="match status" value="1"/>
</dbReference>
<dbReference type="NCBIfam" id="TIGR01297">
    <property type="entry name" value="CDF"/>
    <property type="match status" value="1"/>
</dbReference>
<feature type="transmembrane region" description="Helical" evidence="7">
    <location>
        <begin position="86"/>
        <end position="107"/>
    </location>
</feature>
<dbReference type="Pfam" id="PF16916">
    <property type="entry name" value="ZT_dimer"/>
    <property type="match status" value="1"/>
</dbReference>
<dbReference type="PANTHER" id="PTHR43840:SF15">
    <property type="entry name" value="MITOCHONDRIAL METAL TRANSPORTER 1-RELATED"/>
    <property type="match status" value="1"/>
</dbReference>
<feature type="domain" description="Cation efflux protein transmembrane" evidence="8">
    <location>
        <begin position="19"/>
        <end position="212"/>
    </location>
</feature>
<dbReference type="EMBL" id="JAJMLW010000002">
    <property type="protein sequence ID" value="MCI2241872.1"/>
    <property type="molecule type" value="Genomic_DNA"/>
</dbReference>
<keyword evidence="4 7" id="KW-0812">Transmembrane</keyword>
<evidence type="ECO:0000256" key="2">
    <source>
        <dbReference type="ARBA" id="ARBA00008114"/>
    </source>
</evidence>
<proteinExistence type="inferred from homology"/>
<keyword evidence="6 7" id="KW-0472">Membrane</keyword>
<evidence type="ECO:0000256" key="6">
    <source>
        <dbReference type="ARBA" id="ARBA00023136"/>
    </source>
</evidence>
<dbReference type="InterPro" id="IPR027470">
    <property type="entry name" value="Cation_efflux_CTD"/>
</dbReference>
<reference evidence="10" key="1">
    <citation type="submission" date="2021-11" db="EMBL/GenBank/DDBJ databases">
        <title>A Novel Adlercreutzia Species, isolated from a Allomyrina dichotoma larva feces.</title>
        <authorList>
            <person name="Suh M.K."/>
        </authorList>
    </citation>
    <scope>NUCLEOTIDE SEQUENCE</scope>
    <source>
        <strain evidence="10">JBNU-10</strain>
    </source>
</reference>
<dbReference type="Pfam" id="PF01545">
    <property type="entry name" value="Cation_efflux"/>
    <property type="match status" value="1"/>
</dbReference>
<dbReference type="Proteomes" id="UP001430755">
    <property type="component" value="Unassembled WGS sequence"/>
</dbReference>
<dbReference type="SUPFAM" id="SSF160240">
    <property type="entry name" value="Cation efflux protein cytoplasmic domain-like"/>
    <property type="match status" value="1"/>
</dbReference>
<evidence type="ECO:0000256" key="3">
    <source>
        <dbReference type="ARBA" id="ARBA00022448"/>
    </source>
</evidence>
<evidence type="ECO:0000313" key="10">
    <source>
        <dbReference type="EMBL" id="MCI2241872.1"/>
    </source>
</evidence>
<dbReference type="Gene3D" id="1.20.1510.10">
    <property type="entry name" value="Cation efflux protein transmembrane domain"/>
    <property type="match status" value="1"/>
</dbReference>
<keyword evidence="11" id="KW-1185">Reference proteome</keyword>
<feature type="transmembrane region" description="Helical" evidence="7">
    <location>
        <begin position="162"/>
        <end position="182"/>
    </location>
</feature>
<feature type="transmembrane region" description="Helical" evidence="7">
    <location>
        <begin position="18"/>
        <end position="36"/>
    </location>
</feature>
<protein>
    <submittedName>
        <fullName evidence="10">Cation diffusion facilitator family transporter</fullName>
    </submittedName>
</protein>
<dbReference type="SUPFAM" id="SSF161111">
    <property type="entry name" value="Cation efflux protein transmembrane domain-like"/>
    <property type="match status" value="1"/>
</dbReference>
<dbReference type="Gene3D" id="3.30.70.1350">
    <property type="entry name" value="Cation efflux protein, cytoplasmic domain"/>
    <property type="match status" value="1"/>
</dbReference>
<evidence type="ECO:0000256" key="4">
    <source>
        <dbReference type="ARBA" id="ARBA00022692"/>
    </source>
</evidence>
<feature type="transmembrane region" description="Helical" evidence="7">
    <location>
        <begin position="56"/>
        <end position="74"/>
    </location>
</feature>
<dbReference type="RefSeq" id="WP_242164535.1">
    <property type="nucleotide sequence ID" value="NZ_JAJMLW010000002.1"/>
</dbReference>
<name>A0ABS9WG78_9ACTN</name>
<feature type="transmembrane region" description="Helical" evidence="7">
    <location>
        <begin position="188"/>
        <end position="209"/>
    </location>
</feature>
<evidence type="ECO:0000256" key="1">
    <source>
        <dbReference type="ARBA" id="ARBA00004141"/>
    </source>
</evidence>
<sequence>MTVESAAGTSHAHRVERVLWIVFVLNLAVAAAKYFYGLASGSASMQADGIHSVFDSVGNIVGLVSIALAARPADAGHPYGHSKFETYGSLVIGVLLLAAAFEVGSGAVEKLATGTYTAVVTPASFAVMVGTLAVNLGVTTYERRAGRRLKSEIIMADAAHTLSDVFVSLGVIAGLALVALGFPQADPVMALVVTVAILFSAWGVFRAAFRTLSDTAQLPEADVRAVASAVEGIRGVHRVRTRGTEAEVYCDLHIWVDPAMSVRDAHALGDAVEAAVKGRFPAVKEVLVHIEPEGDAGDDEGGPAGE</sequence>
<accession>A0ABS9WG78</accession>
<comment type="similarity">
    <text evidence="2">Belongs to the cation diffusion facilitator (CDF) transporter (TC 2.A.4) family.</text>
</comment>
<gene>
    <name evidence="10" type="ORF">LPT13_05835</name>
</gene>
<evidence type="ECO:0000313" key="11">
    <source>
        <dbReference type="Proteomes" id="UP001430755"/>
    </source>
</evidence>
<dbReference type="InterPro" id="IPR036837">
    <property type="entry name" value="Cation_efflux_CTD_sf"/>
</dbReference>
<dbReference type="InterPro" id="IPR058533">
    <property type="entry name" value="Cation_efflux_TM"/>
</dbReference>
<evidence type="ECO:0000259" key="9">
    <source>
        <dbReference type="Pfam" id="PF16916"/>
    </source>
</evidence>
<comment type="subcellular location">
    <subcellularLocation>
        <location evidence="1">Membrane</location>
        <topology evidence="1">Multi-pass membrane protein</topology>
    </subcellularLocation>
</comment>
<keyword evidence="5 7" id="KW-1133">Transmembrane helix</keyword>
<evidence type="ECO:0000256" key="7">
    <source>
        <dbReference type="SAM" id="Phobius"/>
    </source>
</evidence>
<dbReference type="InterPro" id="IPR050291">
    <property type="entry name" value="CDF_Transporter"/>
</dbReference>
<dbReference type="InterPro" id="IPR027469">
    <property type="entry name" value="Cation_efflux_TMD_sf"/>
</dbReference>
<organism evidence="10 11">
    <name type="scientific">Adlercreutzia faecimuris</name>
    <dbReference type="NCBI Taxonomy" id="2897341"/>
    <lineage>
        <taxon>Bacteria</taxon>
        <taxon>Bacillati</taxon>
        <taxon>Actinomycetota</taxon>
        <taxon>Coriobacteriia</taxon>
        <taxon>Eggerthellales</taxon>
        <taxon>Eggerthellaceae</taxon>
        <taxon>Adlercreutzia</taxon>
    </lineage>
</organism>
<evidence type="ECO:0000259" key="8">
    <source>
        <dbReference type="Pfam" id="PF01545"/>
    </source>
</evidence>
<keyword evidence="3" id="KW-0813">Transport</keyword>
<evidence type="ECO:0000256" key="5">
    <source>
        <dbReference type="ARBA" id="ARBA00022989"/>
    </source>
</evidence>